<dbReference type="AlphaFoldDB" id="A0A366RY10"/>
<evidence type="ECO:0000256" key="1">
    <source>
        <dbReference type="SAM" id="MobiDB-lite"/>
    </source>
</evidence>
<protein>
    <submittedName>
        <fullName evidence="2">Uncharacterized protein</fullName>
    </submittedName>
</protein>
<feature type="region of interest" description="Disordered" evidence="1">
    <location>
        <begin position="15"/>
        <end position="92"/>
    </location>
</feature>
<feature type="region of interest" description="Disordered" evidence="1">
    <location>
        <begin position="270"/>
        <end position="301"/>
    </location>
</feature>
<evidence type="ECO:0000313" key="2">
    <source>
        <dbReference type="EMBL" id="RBR21255.1"/>
    </source>
</evidence>
<dbReference type="EMBL" id="QKXC01000102">
    <property type="protein sequence ID" value="RBR21255.1"/>
    <property type="molecule type" value="Genomic_DNA"/>
</dbReference>
<feature type="compositionally biased region" description="Basic residues" evidence="1">
    <location>
        <begin position="64"/>
        <end position="73"/>
    </location>
</feature>
<feature type="compositionally biased region" description="Low complexity" evidence="1">
    <location>
        <begin position="270"/>
        <end position="289"/>
    </location>
</feature>
<gene>
    <name evidence="2" type="ORF">FIESC28_04994</name>
</gene>
<name>A0A366RY10_9HYPO</name>
<evidence type="ECO:0000313" key="3">
    <source>
        <dbReference type="Proteomes" id="UP000253153"/>
    </source>
</evidence>
<organism evidence="2 3">
    <name type="scientific">Fusarium coffeatum</name>
    <dbReference type="NCBI Taxonomy" id="231269"/>
    <lineage>
        <taxon>Eukaryota</taxon>
        <taxon>Fungi</taxon>
        <taxon>Dikarya</taxon>
        <taxon>Ascomycota</taxon>
        <taxon>Pezizomycotina</taxon>
        <taxon>Sordariomycetes</taxon>
        <taxon>Hypocreomycetidae</taxon>
        <taxon>Hypocreales</taxon>
        <taxon>Nectriaceae</taxon>
        <taxon>Fusarium</taxon>
        <taxon>Fusarium incarnatum-equiseti species complex</taxon>
    </lineage>
</organism>
<keyword evidence="3" id="KW-1185">Reference proteome</keyword>
<dbReference type="GeneID" id="41994437"/>
<accession>A0A366RY10</accession>
<dbReference type="RefSeq" id="XP_031016785.1">
    <property type="nucleotide sequence ID" value="XM_031159141.1"/>
</dbReference>
<dbReference type="Proteomes" id="UP000253153">
    <property type="component" value="Unassembled WGS sequence"/>
</dbReference>
<reference evidence="2 3" key="1">
    <citation type="submission" date="2018-06" db="EMBL/GenBank/DDBJ databases">
        <title>Fusarium incarnatum-equiseti species complex species 28.</title>
        <authorList>
            <person name="Gardiner D.M."/>
        </authorList>
    </citation>
    <scope>NUCLEOTIDE SEQUENCE [LARGE SCALE GENOMIC DNA]</scope>
    <source>
        <strain evidence="2 3">FIESC_28</strain>
    </source>
</reference>
<sequence>MNTTFPQIHGMVQLPPMDARITPPPEDLKIVLPKLQTSPVFPPSPKSLPDTLYPDTPSSTGSSSRKRQRRRSSSSRSRQSRSNANQQAHGSSRLLFEPRAFEELYIERAYLDQKLREHSCRASDLMRRYCGVEQQLQTLDGDRGRRKLRKHLSLLKSKINQAAEQERAIFSRLGDLYVEIQSRETWAQAWIVDSPSVASSICFSPASSGFPTPTAPFVGSSMDFAPTGYFNNFYQAAGPCYSYAPSESAVYGLETVDEATEDLLCVPDSASVSVESETTPTTPATSVATDVHPCDEKNDCGSETGDALDDVRFSVARERRMSLPCLRHTWPEA</sequence>
<proteinExistence type="predicted"/>
<dbReference type="OrthoDB" id="5226586at2759"/>
<comment type="caution">
    <text evidence="2">The sequence shown here is derived from an EMBL/GenBank/DDBJ whole genome shotgun (WGS) entry which is preliminary data.</text>
</comment>